<dbReference type="EMBL" id="LR024941">
    <property type="protein sequence ID" value="SVE94560.1"/>
    <property type="molecule type" value="mRNA"/>
</dbReference>
<keyword evidence="6" id="KW-0687">Ribonucleoprotein</keyword>
<proteinExistence type="evidence at transcript level"/>
<sequence>MFSRNGSRFLNVINASFIQSRNKRVWVRKPLGSPMAKSKLFKIPQKPVLPDDEKVEIKRLYDNYKNQMKSLRQYFFEQSLKQAESGEVAQMKSKLDEEEHARLMEENRLENEKTAQLREERLKIEAVKTQERVMTTLIKKEQENKIFEAQVDTFLQQQKSLPFISPQNIEKAIEEALANPIDFNFAIDLDGYVYRGKETSIDKIPEEKRERLSSYSSN</sequence>
<dbReference type="PANTHER" id="PTHR21035">
    <property type="entry name" value="28S RIBOSOMAL PROTEIN S26, MITOCHONDRIAL"/>
    <property type="match status" value="1"/>
</dbReference>
<evidence type="ECO:0000256" key="2">
    <source>
        <dbReference type="ARBA" id="ARBA00009672"/>
    </source>
</evidence>
<dbReference type="AlphaFoldDB" id="A0A4Y7NMT7"/>
<organism evidence="9">
    <name type="scientific">Simocephalus serrulatus</name>
    <dbReference type="NCBI Taxonomy" id="117539"/>
    <lineage>
        <taxon>Eukaryota</taxon>
        <taxon>Metazoa</taxon>
        <taxon>Ecdysozoa</taxon>
        <taxon>Arthropoda</taxon>
        <taxon>Crustacea</taxon>
        <taxon>Branchiopoda</taxon>
        <taxon>Diplostraca</taxon>
        <taxon>Cladocera</taxon>
        <taxon>Anomopoda</taxon>
        <taxon>Daphniidae</taxon>
        <taxon>Simocephalus</taxon>
    </lineage>
</organism>
<keyword evidence="4" id="KW-0689">Ribosomal protein</keyword>
<evidence type="ECO:0000256" key="5">
    <source>
        <dbReference type="ARBA" id="ARBA00023128"/>
    </source>
</evidence>
<evidence type="ECO:0000313" key="9">
    <source>
        <dbReference type="EMBL" id="SVE94560.1"/>
    </source>
</evidence>
<name>A0A4Y7NMT7_9CRUS</name>
<accession>A0A4Y7NMT7</accession>
<reference evidence="9" key="1">
    <citation type="submission" date="2018-08" db="EMBL/GenBank/DDBJ databases">
        <authorList>
            <person name="Cornetti L."/>
        </authorList>
    </citation>
    <scope>NUCLEOTIDE SEQUENCE</scope>
    <source>
        <strain evidence="9">OM-SAIQ-clone2</strain>
    </source>
</reference>
<gene>
    <name evidence="9" type="primary">EOG090X0FQ9</name>
</gene>
<evidence type="ECO:0000256" key="7">
    <source>
        <dbReference type="ARBA" id="ARBA00035138"/>
    </source>
</evidence>
<dbReference type="PANTHER" id="PTHR21035:SF2">
    <property type="entry name" value="SMALL RIBOSOMAL SUBUNIT PROTEIN MS26"/>
    <property type="match status" value="1"/>
</dbReference>
<dbReference type="Pfam" id="PF14943">
    <property type="entry name" value="MRP-S26"/>
    <property type="match status" value="1"/>
</dbReference>
<comment type="similarity">
    <text evidence="2">Belongs to the mitochondrion-specific ribosomal protein mS26 family.</text>
</comment>
<dbReference type="InterPro" id="IPR026140">
    <property type="entry name" value="Ribosomal_mS26"/>
</dbReference>
<dbReference type="GO" id="GO:0005763">
    <property type="term" value="C:mitochondrial small ribosomal subunit"/>
    <property type="evidence" value="ECO:0007669"/>
    <property type="project" value="InterPro"/>
</dbReference>
<evidence type="ECO:0000256" key="8">
    <source>
        <dbReference type="ARBA" id="ARBA00035344"/>
    </source>
</evidence>
<evidence type="ECO:0000256" key="4">
    <source>
        <dbReference type="ARBA" id="ARBA00022980"/>
    </source>
</evidence>
<protein>
    <recommendedName>
        <fullName evidence="7">Small ribosomal subunit protein mS26</fullName>
    </recommendedName>
    <alternativeName>
        <fullName evidence="8">28S ribosomal protein S26, mitochondrial</fullName>
    </alternativeName>
</protein>
<keyword evidence="3" id="KW-0809">Transit peptide</keyword>
<comment type="subcellular location">
    <subcellularLocation>
        <location evidence="1">Mitochondrion</location>
    </subcellularLocation>
</comment>
<evidence type="ECO:0000256" key="3">
    <source>
        <dbReference type="ARBA" id="ARBA00022946"/>
    </source>
</evidence>
<evidence type="ECO:0000256" key="6">
    <source>
        <dbReference type="ARBA" id="ARBA00023274"/>
    </source>
</evidence>
<keyword evidence="5" id="KW-0496">Mitochondrion</keyword>
<evidence type="ECO:0000256" key="1">
    <source>
        <dbReference type="ARBA" id="ARBA00004173"/>
    </source>
</evidence>